<dbReference type="EMBL" id="SNWM01000001">
    <property type="protein sequence ID" value="TDO24842.1"/>
    <property type="molecule type" value="Genomic_DNA"/>
</dbReference>
<evidence type="ECO:0000313" key="2">
    <source>
        <dbReference type="Proteomes" id="UP000295499"/>
    </source>
</evidence>
<name>A0A4R6IR29_9SPHI</name>
<proteinExistence type="predicted"/>
<gene>
    <name evidence="1" type="ORF">CLV32_1135</name>
</gene>
<dbReference type="RefSeq" id="WP_133553181.1">
    <property type="nucleotide sequence ID" value="NZ_SNWM01000001.1"/>
</dbReference>
<sequence length="81" mass="9140">MAELSTHNPEFDIDVSIQGTSKTIHVKPDETSDGVEYYICFEGDEQISQIRLEGKDTWAQLWGDLSDTEVQELGKAITNHK</sequence>
<evidence type="ECO:0000313" key="1">
    <source>
        <dbReference type="EMBL" id="TDO24842.1"/>
    </source>
</evidence>
<accession>A0A4R6IR29</accession>
<dbReference type="AlphaFoldDB" id="A0A4R6IR29"/>
<dbReference type="Proteomes" id="UP000295499">
    <property type="component" value="Unassembled WGS sequence"/>
</dbReference>
<protein>
    <submittedName>
        <fullName evidence="1">Uncharacterized protein</fullName>
    </submittedName>
</protein>
<comment type="caution">
    <text evidence="1">The sequence shown here is derived from an EMBL/GenBank/DDBJ whole genome shotgun (WGS) entry which is preliminary data.</text>
</comment>
<dbReference type="OrthoDB" id="676759at2"/>
<keyword evidence="2" id="KW-1185">Reference proteome</keyword>
<reference evidence="1 2" key="1">
    <citation type="submission" date="2019-03" db="EMBL/GenBank/DDBJ databases">
        <title>Genomic Encyclopedia of Archaeal and Bacterial Type Strains, Phase II (KMG-II): from individual species to whole genera.</title>
        <authorList>
            <person name="Goeker M."/>
        </authorList>
    </citation>
    <scope>NUCLEOTIDE SEQUENCE [LARGE SCALE GENOMIC DNA]</scope>
    <source>
        <strain evidence="1 2">DSM 19034</strain>
    </source>
</reference>
<organism evidence="1 2">
    <name type="scientific">Pedobacter duraquae</name>
    <dbReference type="NCBI Taxonomy" id="425511"/>
    <lineage>
        <taxon>Bacteria</taxon>
        <taxon>Pseudomonadati</taxon>
        <taxon>Bacteroidota</taxon>
        <taxon>Sphingobacteriia</taxon>
        <taxon>Sphingobacteriales</taxon>
        <taxon>Sphingobacteriaceae</taxon>
        <taxon>Pedobacter</taxon>
    </lineage>
</organism>